<evidence type="ECO:0000313" key="2">
    <source>
        <dbReference type="Proteomes" id="UP000230233"/>
    </source>
</evidence>
<keyword evidence="2" id="KW-1185">Reference proteome</keyword>
<organism evidence="1 2">
    <name type="scientific">Caenorhabditis nigoni</name>
    <dbReference type="NCBI Taxonomy" id="1611254"/>
    <lineage>
        <taxon>Eukaryota</taxon>
        <taxon>Metazoa</taxon>
        <taxon>Ecdysozoa</taxon>
        <taxon>Nematoda</taxon>
        <taxon>Chromadorea</taxon>
        <taxon>Rhabditida</taxon>
        <taxon>Rhabditina</taxon>
        <taxon>Rhabditomorpha</taxon>
        <taxon>Rhabditoidea</taxon>
        <taxon>Rhabditidae</taxon>
        <taxon>Peloderinae</taxon>
        <taxon>Caenorhabditis</taxon>
    </lineage>
</organism>
<dbReference type="Proteomes" id="UP000230233">
    <property type="component" value="Chromosome IV"/>
</dbReference>
<reference evidence="2" key="1">
    <citation type="submission" date="2017-10" db="EMBL/GenBank/DDBJ databases">
        <title>Rapid genome shrinkage in a self-fertile nematode reveals novel sperm competition proteins.</title>
        <authorList>
            <person name="Yin D."/>
            <person name="Schwarz E.M."/>
            <person name="Thomas C.G."/>
            <person name="Felde R.L."/>
            <person name="Korf I.F."/>
            <person name="Cutter A.D."/>
            <person name="Schartner C.M."/>
            <person name="Ralston E.J."/>
            <person name="Meyer B.J."/>
            <person name="Haag E.S."/>
        </authorList>
    </citation>
    <scope>NUCLEOTIDE SEQUENCE [LARGE SCALE GENOMIC DNA]</scope>
    <source>
        <strain evidence="2">JU1422</strain>
    </source>
</reference>
<name>A0A2G5U620_9PELO</name>
<proteinExistence type="predicted"/>
<protein>
    <submittedName>
        <fullName evidence="1">Uncharacterized protein</fullName>
    </submittedName>
</protein>
<sequence>MIFNYLLINGHIHVQKAMGSNCNCGDDSMESRSICMWHDTLSGSIFVHQYMVDWIFEDSKGKNRDHLTSGCRPDKNLETLDRECFIARKSAHIATGIYNY</sequence>
<evidence type="ECO:0000313" key="1">
    <source>
        <dbReference type="EMBL" id="PIC34990.1"/>
    </source>
</evidence>
<dbReference type="EMBL" id="PDUG01000004">
    <property type="protein sequence ID" value="PIC34990.1"/>
    <property type="molecule type" value="Genomic_DNA"/>
</dbReference>
<accession>A0A2G5U620</accession>
<gene>
    <name evidence="1" type="primary">Cnig_chr_IV.g14484</name>
    <name evidence="1" type="ORF">B9Z55_014484</name>
</gene>
<comment type="caution">
    <text evidence="1">The sequence shown here is derived from an EMBL/GenBank/DDBJ whole genome shotgun (WGS) entry which is preliminary data.</text>
</comment>
<dbReference type="AlphaFoldDB" id="A0A2G5U620"/>